<evidence type="ECO:0000256" key="1">
    <source>
        <dbReference type="SAM" id="MobiDB-lite"/>
    </source>
</evidence>
<feature type="chain" id="PRO_5045202224" description="Succinate dehydrogenase subunit 3" evidence="3">
    <location>
        <begin position="25"/>
        <end position="255"/>
    </location>
</feature>
<keyword evidence="3" id="KW-0732">Signal</keyword>
<keyword evidence="5" id="KW-1185">Reference proteome</keyword>
<organism evidence="4 5">
    <name type="scientific">Sphagnum jensenii</name>
    <dbReference type="NCBI Taxonomy" id="128206"/>
    <lineage>
        <taxon>Eukaryota</taxon>
        <taxon>Viridiplantae</taxon>
        <taxon>Streptophyta</taxon>
        <taxon>Embryophyta</taxon>
        <taxon>Bryophyta</taxon>
        <taxon>Sphagnophytina</taxon>
        <taxon>Sphagnopsida</taxon>
        <taxon>Sphagnales</taxon>
        <taxon>Sphagnaceae</taxon>
        <taxon>Sphagnum</taxon>
    </lineage>
</organism>
<evidence type="ECO:0000313" key="4">
    <source>
        <dbReference type="EMBL" id="CAK9856867.1"/>
    </source>
</evidence>
<protein>
    <recommendedName>
        <fullName evidence="6">Succinate dehydrogenase subunit 3</fullName>
    </recommendedName>
</protein>
<feature type="transmembrane region" description="Helical" evidence="2">
    <location>
        <begin position="190"/>
        <end position="214"/>
    </location>
</feature>
<keyword evidence="2" id="KW-0812">Transmembrane</keyword>
<dbReference type="EMBL" id="CAXHBF010000587">
    <property type="protein sequence ID" value="CAK9856867.1"/>
    <property type="molecule type" value="Genomic_DNA"/>
</dbReference>
<evidence type="ECO:0000256" key="3">
    <source>
        <dbReference type="SAM" id="SignalP"/>
    </source>
</evidence>
<accession>A0ABP1A3G9</accession>
<sequence>MREQQHSSSSILLLPILRSSFKLAVHLSVGTLGGDEPGEEDTIQGVVLQGEDGCFGHGEKTDLEQGEIGLQRGPEKGNKQEVQRGLEPPDVVEMDLWHLLGEGGEFSLEQGFETGLEQGRAEEGELGHEQGTSHQSTSHQSDNRRGETLTLFAQEKTGEHPFETHNLLVCFAHIRTLLGLGSDRSLSSNILGVLIMMNLALFALWDVMFLSHMYDEFTANRQSSDLIRGEKSLLCCTYLKKGDIPLVVVLLLSDQ</sequence>
<evidence type="ECO:0008006" key="6">
    <source>
        <dbReference type="Google" id="ProtNLM"/>
    </source>
</evidence>
<reference evidence="4" key="1">
    <citation type="submission" date="2024-03" db="EMBL/GenBank/DDBJ databases">
        <authorList>
            <consortium name="ELIXIR-Norway"/>
            <consortium name="Elixir Norway"/>
        </authorList>
    </citation>
    <scope>NUCLEOTIDE SEQUENCE</scope>
</reference>
<feature type="signal peptide" evidence="3">
    <location>
        <begin position="1"/>
        <end position="24"/>
    </location>
</feature>
<name>A0ABP1A3G9_9BRYO</name>
<keyword evidence="2" id="KW-1133">Transmembrane helix</keyword>
<proteinExistence type="predicted"/>
<gene>
    <name evidence="4" type="ORF">CSSPJE1EN2_LOCUS26799</name>
</gene>
<evidence type="ECO:0000313" key="5">
    <source>
        <dbReference type="Proteomes" id="UP001497522"/>
    </source>
</evidence>
<dbReference type="Proteomes" id="UP001497522">
    <property type="component" value="Unassembled WGS sequence"/>
</dbReference>
<keyword evidence="2" id="KW-0472">Membrane</keyword>
<feature type="region of interest" description="Disordered" evidence="1">
    <location>
        <begin position="121"/>
        <end position="145"/>
    </location>
</feature>
<comment type="caution">
    <text evidence="4">The sequence shown here is derived from an EMBL/GenBank/DDBJ whole genome shotgun (WGS) entry which is preliminary data.</text>
</comment>
<evidence type="ECO:0000256" key="2">
    <source>
        <dbReference type="SAM" id="Phobius"/>
    </source>
</evidence>